<evidence type="ECO:0000313" key="3">
    <source>
        <dbReference type="EMBL" id="CAL1358729.1"/>
    </source>
</evidence>
<feature type="compositionally biased region" description="Basic and acidic residues" evidence="2">
    <location>
        <begin position="138"/>
        <end position="152"/>
    </location>
</feature>
<evidence type="ECO:0000313" key="4">
    <source>
        <dbReference type="Proteomes" id="UP001497516"/>
    </source>
</evidence>
<evidence type="ECO:0000256" key="2">
    <source>
        <dbReference type="SAM" id="MobiDB-lite"/>
    </source>
</evidence>
<keyword evidence="1" id="KW-0175">Coiled coil</keyword>
<dbReference type="AlphaFoldDB" id="A0AAV2CR64"/>
<name>A0AAV2CR64_9ROSI</name>
<proteinExistence type="predicted"/>
<feature type="coiled-coil region" evidence="1">
    <location>
        <begin position="36"/>
        <end position="80"/>
    </location>
</feature>
<reference evidence="3 4" key="1">
    <citation type="submission" date="2024-04" db="EMBL/GenBank/DDBJ databases">
        <authorList>
            <person name="Fracassetti M."/>
        </authorList>
    </citation>
    <scope>NUCLEOTIDE SEQUENCE [LARGE SCALE GENOMIC DNA]</scope>
</reference>
<protein>
    <submittedName>
        <fullName evidence="3">Uncharacterized protein</fullName>
    </submittedName>
</protein>
<sequence>MKKMKGVAAAVVVGSSPSPYAVAAAAGAGYDDPRIRFKHESLMQDYEELLKETEAKRRRLEMMKQRKMTLMAEVRFLRRRFKYLTENQTQNLKREQKLLPSQTTVINKSKKVRNNKGTNSSNHETPASSSRQPAPKFDLNRKGRVYTEKDSVAARVSAAPSIDLNQKQQKSSHMGREAAMRNSGVIPDLNEKERMLGGKDAAARNNAPFFDLNQISTEEEELQTNGEMMTTMRIEEPRIISTLRGGIIEEQHSNDLKLSACRNIGNVPSRAGKRKISWQDPVALRV</sequence>
<dbReference type="EMBL" id="OZ034814">
    <property type="protein sequence ID" value="CAL1358729.1"/>
    <property type="molecule type" value="Genomic_DNA"/>
</dbReference>
<feature type="region of interest" description="Disordered" evidence="2">
    <location>
        <begin position="94"/>
        <end position="178"/>
    </location>
</feature>
<feature type="compositionally biased region" description="Polar residues" evidence="2">
    <location>
        <begin position="163"/>
        <end position="172"/>
    </location>
</feature>
<dbReference type="PANTHER" id="PTHR34807:SF3">
    <property type="entry name" value="OS08G0270800 PROTEIN"/>
    <property type="match status" value="1"/>
</dbReference>
<dbReference type="PANTHER" id="PTHR34807">
    <property type="entry name" value="OS08G0270800 PROTEIN"/>
    <property type="match status" value="1"/>
</dbReference>
<dbReference type="Proteomes" id="UP001497516">
    <property type="component" value="Chromosome 10"/>
</dbReference>
<feature type="compositionally biased region" description="Polar residues" evidence="2">
    <location>
        <begin position="115"/>
        <end position="132"/>
    </location>
</feature>
<keyword evidence="4" id="KW-1185">Reference proteome</keyword>
<organism evidence="3 4">
    <name type="scientific">Linum trigynum</name>
    <dbReference type="NCBI Taxonomy" id="586398"/>
    <lineage>
        <taxon>Eukaryota</taxon>
        <taxon>Viridiplantae</taxon>
        <taxon>Streptophyta</taxon>
        <taxon>Embryophyta</taxon>
        <taxon>Tracheophyta</taxon>
        <taxon>Spermatophyta</taxon>
        <taxon>Magnoliopsida</taxon>
        <taxon>eudicotyledons</taxon>
        <taxon>Gunneridae</taxon>
        <taxon>Pentapetalae</taxon>
        <taxon>rosids</taxon>
        <taxon>fabids</taxon>
        <taxon>Malpighiales</taxon>
        <taxon>Linaceae</taxon>
        <taxon>Linum</taxon>
    </lineage>
</organism>
<gene>
    <name evidence="3" type="ORF">LTRI10_LOCUS6261</name>
</gene>
<evidence type="ECO:0000256" key="1">
    <source>
        <dbReference type="SAM" id="Coils"/>
    </source>
</evidence>
<accession>A0AAV2CR64</accession>